<comment type="caution">
    <text evidence="12">The sequence shown here is derived from an EMBL/GenBank/DDBJ whole genome shotgun (WGS) entry which is preliminary data.</text>
</comment>
<dbReference type="SUPFAM" id="SSF158472">
    <property type="entry name" value="HAMP domain-like"/>
    <property type="match status" value="1"/>
</dbReference>
<name>A0A0F9Y399_9ZZZZ</name>
<dbReference type="SUPFAM" id="SSF55874">
    <property type="entry name" value="ATPase domain of HSP90 chaperone/DNA topoisomerase II/histidine kinase"/>
    <property type="match status" value="1"/>
</dbReference>
<dbReference type="Pfam" id="PF00512">
    <property type="entry name" value="HisKA"/>
    <property type="match status" value="1"/>
</dbReference>
<dbReference type="PROSITE" id="PS50885">
    <property type="entry name" value="HAMP"/>
    <property type="match status" value="1"/>
</dbReference>
<evidence type="ECO:0000256" key="6">
    <source>
        <dbReference type="ARBA" id="ARBA00023012"/>
    </source>
</evidence>
<evidence type="ECO:0000256" key="8">
    <source>
        <dbReference type="SAM" id="Coils"/>
    </source>
</evidence>
<evidence type="ECO:0000256" key="4">
    <source>
        <dbReference type="ARBA" id="ARBA00022679"/>
    </source>
</evidence>
<evidence type="ECO:0000256" key="5">
    <source>
        <dbReference type="ARBA" id="ARBA00022777"/>
    </source>
</evidence>
<keyword evidence="5" id="KW-0418">Kinase</keyword>
<dbReference type="EC" id="2.7.13.3" evidence="2"/>
<protein>
    <recommendedName>
        <fullName evidence="2">histidine kinase</fullName>
        <ecNumber evidence="2">2.7.13.3</ecNumber>
    </recommendedName>
</protein>
<dbReference type="PANTHER" id="PTHR43711:SF1">
    <property type="entry name" value="HISTIDINE KINASE 1"/>
    <property type="match status" value="1"/>
</dbReference>
<dbReference type="EMBL" id="LAZR01000048">
    <property type="protein sequence ID" value="KKN99198.1"/>
    <property type="molecule type" value="Genomic_DNA"/>
</dbReference>
<organism evidence="12">
    <name type="scientific">marine sediment metagenome</name>
    <dbReference type="NCBI Taxonomy" id="412755"/>
    <lineage>
        <taxon>unclassified sequences</taxon>
        <taxon>metagenomes</taxon>
        <taxon>ecological metagenomes</taxon>
    </lineage>
</organism>
<feature type="domain" description="Histidine kinase" evidence="10">
    <location>
        <begin position="303"/>
        <end position="517"/>
    </location>
</feature>
<dbReference type="AlphaFoldDB" id="A0A0F9Y399"/>
<dbReference type="SMART" id="SM00387">
    <property type="entry name" value="HATPase_c"/>
    <property type="match status" value="1"/>
</dbReference>
<dbReference type="PRINTS" id="PR00344">
    <property type="entry name" value="BCTRLSENSOR"/>
</dbReference>
<evidence type="ECO:0000256" key="9">
    <source>
        <dbReference type="SAM" id="Phobius"/>
    </source>
</evidence>
<feature type="coiled-coil region" evidence="8">
    <location>
        <begin position="258"/>
        <end position="289"/>
    </location>
</feature>
<evidence type="ECO:0000313" key="12">
    <source>
        <dbReference type="EMBL" id="KKN99198.1"/>
    </source>
</evidence>
<dbReference type="FunFam" id="1.10.287.130:FF:000001">
    <property type="entry name" value="Two-component sensor histidine kinase"/>
    <property type="match status" value="1"/>
</dbReference>
<evidence type="ECO:0000256" key="3">
    <source>
        <dbReference type="ARBA" id="ARBA00022553"/>
    </source>
</evidence>
<dbReference type="PROSITE" id="PS50109">
    <property type="entry name" value="HIS_KIN"/>
    <property type="match status" value="1"/>
</dbReference>
<comment type="catalytic activity">
    <reaction evidence="1">
        <text>ATP + protein L-histidine = ADP + protein N-phospho-L-histidine.</text>
        <dbReference type="EC" id="2.7.13.3"/>
    </reaction>
</comment>
<gene>
    <name evidence="12" type="ORF">LCGC14_0139910</name>
</gene>
<dbReference type="Gene3D" id="1.10.287.130">
    <property type="match status" value="1"/>
</dbReference>
<dbReference type="InterPro" id="IPR036097">
    <property type="entry name" value="HisK_dim/P_sf"/>
</dbReference>
<dbReference type="InterPro" id="IPR004358">
    <property type="entry name" value="Sig_transdc_His_kin-like_C"/>
</dbReference>
<keyword evidence="9" id="KW-1133">Transmembrane helix</keyword>
<keyword evidence="9" id="KW-0812">Transmembrane</keyword>
<dbReference type="Pfam" id="PF00672">
    <property type="entry name" value="HAMP"/>
    <property type="match status" value="1"/>
</dbReference>
<feature type="domain" description="HAMP" evidence="11">
    <location>
        <begin position="216"/>
        <end position="263"/>
    </location>
</feature>
<sequence>MFKRKLYLFAGVSTAALIVVLMAAAVSAQITRQNLSQSTMAQTLLIEHQQLSSISYRLFKQLTDGLIFGQTANQAGVRNKQQQIDESINNIRRLELAQRQQLGLEITRGSVEDTEGLAQLIAQIIDEFRAIAANRDDVPLNMQDSLRTLLEVTIDNQFREAINDAVTRQSSVVVAINARIDMLNTAIVWFTVAFGVLGLPLIILACWWLINQLYPPLQAISNGAKALAQGSYDHRLPDNLDSEFDPIVESFNSMGRQLQEHELSVERSRKQLEFEVEQRTRELTDANAKLTDIDNRRRQFLADLSHELRTPLTVIRGEAQVTLRQPVISETAGRQTLEVIHGQAVGLSRLVDDLLLLARAESGQLILEPETFAIEPWLRQQVDHWRRLAPDYRIAFECDIDSPQTLLSGDQHRLAQLMAILINNAIKYSEPDTTVLVKALQRPYELLIKITDQGVGIAPSDLPYIFERFVRVNRSIEGSGLGLAIARTIAEAHHGVLSVDSVPGQGSTFTLCLPMESSS</sequence>
<dbReference type="SUPFAM" id="SSF47384">
    <property type="entry name" value="Homodimeric domain of signal transducing histidine kinase"/>
    <property type="match status" value="1"/>
</dbReference>
<dbReference type="InterPro" id="IPR036890">
    <property type="entry name" value="HATPase_C_sf"/>
</dbReference>
<dbReference type="InterPro" id="IPR050736">
    <property type="entry name" value="Sensor_HK_Regulatory"/>
</dbReference>
<dbReference type="GO" id="GO:0016020">
    <property type="term" value="C:membrane"/>
    <property type="evidence" value="ECO:0007669"/>
    <property type="project" value="InterPro"/>
</dbReference>
<dbReference type="Gene3D" id="3.30.565.10">
    <property type="entry name" value="Histidine kinase-like ATPase, C-terminal domain"/>
    <property type="match status" value="1"/>
</dbReference>
<evidence type="ECO:0000256" key="2">
    <source>
        <dbReference type="ARBA" id="ARBA00012438"/>
    </source>
</evidence>
<keyword evidence="4" id="KW-0808">Transferase</keyword>
<keyword evidence="7 9" id="KW-0472">Membrane</keyword>
<accession>A0A0F9Y399</accession>
<dbReference type="SMART" id="SM00388">
    <property type="entry name" value="HisKA"/>
    <property type="match status" value="1"/>
</dbReference>
<dbReference type="InterPro" id="IPR003660">
    <property type="entry name" value="HAMP_dom"/>
</dbReference>
<proteinExistence type="predicted"/>
<reference evidence="12" key="1">
    <citation type="journal article" date="2015" name="Nature">
        <title>Complex archaea that bridge the gap between prokaryotes and eukaryotes.</title>
        <authorList>
            <person name="Spang A."/>
            <person name="Saw J.H."/>
            <person name="Jorgensen S.L."/>
            <person name="Zaremba-Niedzwiedzka K."/>
            <person name="Martijn J."/>
            <person name="Lind A.E."/>
            <person name="van Eijk R."/>
            <person name="Schleper C."/>
            <person name="Guy L."/>
            <person name="Ettema T.J."/>
        </authorList>
    </citation>
    <scope>NUCLEOTIDE SEQUENCE</scope>
</reference>
<dbReference type="InterPro" id="IPR005467">
    <property type="entry name" value="His_kinase_dom"/>
</dbReference>
<evidence type="ECO:0000259" key="11">
    <source>
        <dbReference type="PROSITE" id="PS50885"/>
    </source>
</evidence>
<keyword evidence="8" id="KW-0175">Coiled coil</keyword>
<dbReference type="InterPro" id="IPR003594">
    <property type="entry name" value="HATPase_dom"/>
</dbReference>
<evidence type="ECO:0000256" key="1">
    <source>
        <dbReference type="ARBA" id="ARBA00000085"/>
    </source>
</evidence>
<keyword evidence="6" id="KW-0902">Two-component regulatory system</keyword>
<dbReference type="GO" id="GO:0000155">
    <property type="term" value="F:phosphorelay sensor kinase activity"/>
    <property type="evidence" value="ECO:0007669"/>
    <property type="project" value="InterPro"/>
</dbReference>
<dbReference type="FunFam" id="3.30.565.10:FF:000006">
    <property type="entry name" value="Sensor histidine kinase WalK"/>
    <property type="match status" value="1"/>
</dbReference>
<dbReference type="Pfam" id="PF02518">
    <property type="entry name" value="HATPase_c"/>
    <property type="match status" value="1"/>
</dbReference>
<evidence type="ECO:0000259" key="10">
    <source>
        <dbReference type="PROSITE" id="PS50109"/>
    </source>
</evidence>
<dbReference type="Gene3D" id="6.10.340.10">
    <property type="match status" value="1"/>
</dbReference>
<dbReference type="InterPro" id="IPR003661">
    <property type="entry name" value="HisK_dim/P_dom"/>
</dbReference>
<keyword evidence="3" id="KW-0597">Phosphoprotein</keyword>
<dbReference type="CDD" id="cd00082">
    <property type="entry name" value="HisKA"/>
    <property type="match status" value="1"/>
</dbReference>
<evidence type="ECO:0000256" key="7">
    <source>
        <dbReference type="ARBA" id="ARBA00023136"/>
    </source>
</evidence>
<feature type="transmembrane region" description="Helical" evidence="9">
    <location>
        <begin position="186"/>
        <end position="210"/>
    </location>
</feature>
<dbReference type="PANTHER" id="PTHR43711">
    <property type="entry name" value="TWO-COMPONENT HISTIDINE KINASE"/>
    <property type="match status" value="1"/>
</dbReference>
<dbReference type="CDD" id="cd06225">
    <property type="entry name" value="HAMP"/>
    <property type="match status" value="1"/>
</dbReference>